<dbReference type="Pfam" id="PF00176">
    <property type="entry name" value="SNF2-rel_dom"/>
    <property type="match status" value="1"/>
</dbReference>
<dbReference type="AlphaFoldDB" id="A0A2A9HIZ7"/>
<dbReference type="GO" id="GO:0016787">
    <property type="term" value="F:hydrolase activity"/>
    <property type="evidence" value="ECO:0007669"/>
    <property type="project" value="UniProtKB-KW"/>
</dbReference>
<evidence type="ECO:0000256" key="1">
    <source>
        <dbReference type="ARBA" id="ARBA00022741"/>
    </source>
</evidence>
<dbReference type="InterPro" id="IPR057342">
    <property type="entry name" value="DEXDc_RapA"/>
</dbReference>
<dbReference type="SMART" id="SM00487">
    <property type="entry name" value="DEXDc"/>
    <property type="match status" value="1"/>
</dbReference>
<evidence type="ECO:0000256" key="5">
    <source>
        <dbReference type="SAM" id="MobiDB-lite"/>
    </source>
</evidence>
<dbReference type="InterPro" id="IPR038718">
    <property type="entry name" value="SNF2-like_sf"/>
</dbReference>
<proteinExistence type="predicted"/>
<dbReference type="InterPro" id="IPR001650">
    <property type="entry name" value="Helicase_C-like"/>
</dbReference>
<feature type="domain" description="Helicase C-terminal" evidence="7">
    <location>
        <begin position="469"/>
        <end position="636"/>
    </location>
</feature>
<reference evidence="8 9" key="1">
    <citation type="submission" date="2017-09" db="EMBL/GenBank/DDBJ databases">
        <title>Sequencing the genomes of two abundant thermophiles in Great Basin hot springs: Thermocrinis jamiesonii and novel Chloroflexi Thermoflexus hugenholtzii.</title>
        <authorList>
            <person name="Hedlund B."/>
        </authorList>
    </citation>
    <scope>NUCLEOTIDE SEQUENCE [LARGE SCALE GENOMIC DNA]</scope>
    <source>
        <strain evidence="8 9">G233</strain>
    </source>
</reference>
<keyword evidence="3 8" id="KW-0347">Helicase</keyword>
<accession>A0A2A9HIZ7</accession>
<keyword evidence="9" id="KW-1185">Reference proteome</keyword>
<dbReference type="InterPro" id="IPR014001">
    <property type="entry name" value="Helicase_ATP-bd"/>
</dbReference>
<dbReference type="PROSITE" id="PS51192">
    <property type="entry name" value="HELICASE_ATP_BIND_1"/>
    <property type="match status" value="1"/>
</dbReference>
<dbReference type="InterPro" id="IPR027417">
    <property type="entry name" value="P-loop_NTPase"/>
</dbReference>
<dbReference type="PANTHER" id="PTHR45766">
    <property type="entry name" value="DNA ANNEALING HELICASE AND ENDONUCLEASE ZRANB3 FAMILY MEMBER"/>
    <property type="match status" value="1"/>
</dbReference>
<evidence type="ECO:0000313" key="9">
    <source>
        <dbReference type="Proteomes" id="UP000223071"/>
    </source>
</evidence>
<dbReference type="Gene3D" id="3.40.50.300">
    <property type="entry name" value="P-loop containing nucleotide triphosphate hydrolases"/>
    <property type="match status" value="1"/>
</dbReference>
<dbReference type="Proteomes" id="UP000223071">
    <property type="component" value="Unassembled WGS sequence"/>
</dbReference>
<gene>
    <name evidence="8" type="ORF">A9A59_2418</name>
</gene>
<dbReference type="EMBL" id="PDJQ01000001">
    <property type="protein sequence ID" value="PFG75152.1"/>
    <property type="molecule type" value="Genomic_DNA"/>
</dbReference>
<keyword evidence="4" id="KW-0067">ATP-binding</keyword>
<comment type="caution">
    <text evidence="8">The sequence shown here is derived from an EMBL/GenBank/DDBJ whole genome shotgun (WGS) entry which is preliminary data.</text>
</comment>
<name>A0A2A9HIZ7_TEPT2</name>
<keyword evidence="2" id="KW-0378">Hydrolase</keyword>
<dbReference type="Gene3D" id="3.40.50.10810">
    <property type="entry name" value="Tandem AAA-ATPase domain"/>
    <property type="match status" value="1"/>
</dbReference>
<organism evidence="8 9">
    <name type="scientific">Tepidiforma thermophila (strain KCTC 52669 / CGMCC 1.13589 / G233)</name>
    <dbReference type="NCBI Taxonomy" id="2761530"/>
    <lineage>
        <taxon>Bacteria</taxon>
        <taxon>Bacillati</taxon>
        <taxon>Chloroflexota</taxon>
        <taxon>Tepidiformia</taxon>
        <taxon>Tepidiformales</taxon>
        <taxon>Tepidiformaceae</taxon>
        <taxon>Tepidiforma</taxon>
    </lineage>
</organism>
<evidence type="ECO:0000256" key="2">
    <source>
        <dbReference type="ARBA" id="ARBA00022801"/>
    </source>
</evidence>
<dbReference type="InterPro" id="IPR049730">
    <property type="entry name" value="SNF2/RAD54-like_C"/>
</dbReference>
<dbReference type="SMART" id="SM00490">
    <property type="entry name" value="HELICc"/>
    <property type="match status" value="1"/>
</dbReference>
<evidence type="ECO:0000259" key="6">
    <source>
        <dbReference type="PROSITE" id="PS51192"/>
    </source>
</evidence>
<feature type="domain" description="Helicase ATP-binding" evidence="6">
    <location>
        <begin position="112"/>
        <end position="287"/>
    </location>
</feature>
<evidence type="ECO:0000256" key="3">
    <source>
        <dbReference type="ARBA" id="ARBA00022806"/>
    </source>
</evidence>
<evidence type="ECO:0000259" key="7">
    <source>
        <dbReference type="PROSITE" id="PS51194"/>
    </source>
</evidence>
<dbReference type="SUPFAM" id="SSF52540">
    <property type="entry name" value="P-loop containing nucleoside triphosphate hydrolases"/>
    <property type="match status" value="1"/>
</dbReference>
<dbReference type="CDD" id="cd18793">
    <property type="entry name" value="SF2_C_SNF"/>
    <property type="match status" value="1"/>
</dbReference>
<dbReference type="Pfam" id="PF00271">
    <property type="entry name" value="Helicase_C"/>
    <property type="match status" value="1"/>
</dbReference>
<evidence type="ECO:0000313" key="8">
    <source>
        <dbReference type="EMBL" id="PFG75152.1"/>
    </source>
</evidence>
<dbReference type="GO" id="GO:0004386">
    <property type="term" value="F:helicase activity"/>
    <property type="evidence" value="ECO:0007669"/>
    <property type="project" value="UniProtKB-KW"/>
</dbReference>
<dbReference type="PANTHER" id="PTHR45766:SF6">
    <property type="entry name" value="SWI_SNF-RELATED MATRIX-ASSOCIATED ACTIN-DEPENDENT REGULATOR OF CHROMATIN SUBFAMILY A-LIKE PROTEIN 1"/>
    <property type="match status" value="1"/>
</dbReference>
<dbReference type="InterPro" id="IPR000330">
    <property type="entry name" value="SNF2_N"/>
</dbReference>
<protein>
    <submittedName>
        <fullName evidence="8">SNF2 family DNA or RNA helicase</fullName>
    </submittedName>
</protein>
<keyword evidence="1" id="KW-0547">Nucleotide-binding</keyword>
<dbReference type="GO" id="GO:0005524">
    <property type="term" value="F:ATP binding"/>
    <property type="evidence" value="ECO:0007669"/>
    <property type="project" value="UniProtKB-KW"/>
</dbReference>
<feature type="region of interest" description="Disordered" evidence="5">
    <location>
        <begin position="424"/>
        <end position="446"/>
    </location>
</feature>
<sequence>MAGRLRQDFQVGSLVRVRGRDWVVLSDADPDLLMLRPLGGTDEEVTAVYLPIEPVSPASFPRPDASDLGDFRSAKLLRDALRLGFRDTTAPLRSIAHIAFEPRPYQLVPLLMALRLDPVRLLIADDVGVGKTIESALIARELLDRGEVNRLAILCPPHLAEQWQRELAEKFNLDAELVLPGTANRLERGLALNESIFDRYPFVIVSTDFIKTDRRWQEFVRACPELVIVDEAHECADQSGGRSSHQRYRLIAEISRDTSRHLILVTATPHSGNEGAFHNLLGFLDPRLGQLPDDLSPEARRAERKLLANHFVQRRRSDVLRYLDTSTAFPKRESLDQTYKLSPEYRQFFYDVLRWCRERVRQSGGGEHRQRVRWWAALGLLRAIGSSPAAAAATLYQRALPEATASAAEADDLGRRTVMDLTDETAEGTDVTPGAEPESDEPTLGASERRRLRELALRAQQLKGPADRKLEAGIAAVRELVSRGKSPIVFCKFIETAEYVAAALRNELRDATVEAVTGRLPHDERERRVAALAEHPKRILVATDCLSEGINLQEHFDAVLHYDLAWNPTRHEQREGRVDRFGQPSKSVFTVMLYGDDNPVDGIVLDVLLRKHRAIRESLGVSVPVPESQSVLEAILEGLLLRGRPDEEILGQLELFERDVVAPRRIEFHREWDRAVEQERKSRSLFAQEGIKAEEVAAELEATRQALGGPLDIRWFAENALVSLGGVVTSIDQDGLQASLDHAPRALLDQLAVERRPGANGNRDDTFPFPFSRTHPNIQALASFVLDTALDPHAPSELRIARRGGVIRTRGVERRSTLLLLRLRYNFVTRHGADVRLQLGEEAGLFAFSGSPDRPEFLAPAEAERLLSLEPAANVTPDQARYHLQRIIDGLPALQDALEAFAHQRAKAIHRSHERVAAGAKIRSLNLSIEPCLPPDILGVYVYLPVGQQ</sequence>
<evidence type="ECO:0000256" key="4">
    <source>
        <dbReference type="ARBA" id="ARBA00022840"/>
    </source>
</evidence>
<dbReference type="CDD" id="cd18011">
    <property type="entry name" value="DEXDc_RapA"/>
    <property type="match status" value="1"/>
</dbReference>
<dbReference type="PROSITE" id="PS51194">
    <property type="entry name" value="HELICASE_CTER"/>
    <property type="match status" value="1"/>
</dbReference>